<dbReference type="GeneID" id="8847703"/>
<dbReference type="AlphaFoldDB" id="D2VH97"/>
<dbReference type="GO" id="GO:0051260">
    <property type="term" value="P:protein homooligomerization"/>
    <property type="evidence" value="ECO:0007669"/>
    <property type="project" value="InterPro"/>
</dbReference>
<dbReference type="PANTHER" id="PTHR43558">
    <property type="entry name" value="REDUCTASE, PUTATIVE (AFU_ORTHOLOGUE AFUA_3G10540)-RELATED"/>
    <property type="match status" value="1"/>
</dbReference>
<feature type="compositionally biased region" description="Low complexity" evidence="1">
    <location>
        <begin position="1152"/>
        <end position="1161"/>
    </location>
</feature>
<dbReference type="PANTHER" id="PTHR43558:SF6">
    <property type="entry name" value="REDUCTASE, PUTATIVE (AFU_ORTHOLOGUE AFUA_3G10540)-RELATED"/>
    <property type="match status" value="1"/>
</dbReference>
<protein>
    <submittedName>
        <fullName evidence="3">Predicted protein</fullName>
    </submittedName>
</protein>
<evidence type="ECO:0000256" key="1">
    <source>
        <dbReference type="SAM" id="MobiDB-lite"/>
    </source>
</evidence>
<feature type="domain" description="Potassium channel tetramerisation-type BTB" evidence="2">
    <location>
        <begin position="307"/>
        <end position="398"/>
    </location>
</feature>
<dbReference type="Proteomes" id="UP000006671">
    <property type="component" value="Unassembled WGS sequence"/>
</dbReference>
<organism evidence="4">
    <name type="scientific">Naegleria gruberi</name>
    <name type="common">Amoeba</name>
    <dbReference type="NCBI Taxonomy" id="5762"/>
    <lineage>
        <taxon>Eukaryota</taxon>
        <taxon>Discoba</taxon>
        <taxon>Heterolobosea</taxon>
        <taxon>Tetramitia</taxon>
        <taxon>Eutetramitia</taxon>
        <taxon>Vahlkampfiidae</taxon>
        <taxon>Naegleria</taxon>
    </lineage>
</organism>
<dbReference type="Pfam" id="PF02214">
    <property type="entry name" value="BTB_2"/>
    <property type="match status" value="1"/>
</dbReference>
<feature type="compositionally biased region" description="Polar residues" evidence="1">
    <location>
        <begin position="638"/>
        <end position="649"/>
    </location>
</feature>
<dbReference type="EMBL" id="GG738871">
    <property type="protein sequence ID" value="EFC43851.1"/>
    <property type="molecule type" value="Genomic_DNA"/>
</dbReference>
<dbReference type="SUPFAM" id="SSF54695">
    <property type="entry name" value="POZ domain"/>
    <property type="match status" value="1"/>
</dbReference>
<dbReference type="OrthoDB" id="539213at2759"/>
<keyword evidence="4" id="KW-1185">Reference proteome</keyword>
<dbReference type="InterPro" id="IPR003131">
    <property type="entry name" value="T1-type_BTB"/>
</dbReference>
<dbReference type="InParanoid" id="D2VH97"/>
<feature type="region of interest" description="Disordered" evidence="1">
    <location>
        <begin position="629"/>
        <end position="655"/>
    </location>
</feature>
<accession>D2VH97</accession>
<proteinExistence type="predicted"/>
<sequence length="1177" mass="136314">MSQHEVSSSSLKRDLNNVLSSQSTEHDHGHHQMDEALIDQFHANLSLRDQLENTKNLLINASSSEDKTCQVVGRMQNYVVVIKIQDKLFYTTRGTLMGEATFGKIPVDTKISNRDRLTDEDSTIRQELTKEMGLVTMCDADSFLYVKAGDNLFQSMKDQLKLYDGTEESVNTQFIDRNPIGFEFVLEHLRMAGKVKCLGIEKFNLNLLKCIMEESKFFKTEKLSHHIQLLMRTYHNSEVLECENNATMKSQPPILSIEKDMQLIEEESRQKEQIIKQLSSEISKKYQDFLLDNNRKDEFFESADLVVKLNVSGQKFIIPFRVLAQHDDFIVTKYIQSPNFRVGLDGYLFIDRNPELFSLIYSYLICNRKFNHFPATMSDAKRLQFKKEAEFYGLNTLLDEYLDGLRYPIELLSSENIQMKERDDWLRKFYVKHRDSPLLDDMYLTLSPVFEKLDEIHSGEKFKIDYVKCPKILDLSNKLKYSRHVEKPKLVNSLETFKKNWYNFTHGLLEGLDWNGIFAAGGGVLGCLFKGDENDTERTTIMTEYMPAASSTEHYSTTSILERKTLSFDLDESDFKYWKTSTNKANTVVQSQYHQFSSISNGCGVLGSHLQRFSGLEWIRKKIADANEKRKHNISGKKANQTSKQSNISPPEPIESIDKSQAKYIPDPDIPSSFQKSDIDLFLYAVDEEEAKEKIEHIYNTIKGNLKKRLVRDLGPGSDSNYLYFTSSSEKKSTEVHEVVDDDVIIMRTKHAVTFYGYKTRPIQVVLRIYKSPAEVLLSFDIDSASVGFDGNTVWSTDRCRRSLAHGVNLVDIDRQSTTYEYRLYKYAKRGFAVSVPGYHHSKVKNELLHYPRVHTFAKIQKHVHGLARLLMFEFACTSKNPKHILASHDSPEGVNAHLAEEKWAKDLVFDEDTRPSDYFNIALIKTNRYPPKKIYDSIQKARTVYNGLLTYSYEKRHFFICTFNDIKTNFHYEKEPPCIHVPSYIEFITVEPGSQTPIGSFHPVHDNFYQIAYSKPNLDQIIYKSNISIVWMKSTFEDRSSEGSSHDSYSKKDDTVTKYILINDYQSWGRAKRRDPVWFETYSPSVSAAIEHAFRIFLCFKTNCAEYHVNDHEIIDFYTWSVKYGPYHPTYPNQSSLLYRDTPYCLEEESSTNSDTSSNEDGNDKKPSRLSIHSYY</sequence>
<dbReference type="STRING" id="5762.D2VH97"/>
<dbReference type="InterPro" id="IPR011333">
    <property type="entry name" value="SKP1/BTB/POZ_sf"/>
</dbReference>
<evidence type="ECO:0000259" key="2">
    <source>
        <dbReference type="Pfam" id="PF02214"/>
    </source>
</evidence>
<name>D2VH97_NAEGR</name>
<dbReference type="KEGG" id="ngr:NAEGRDRAFT_79929"/>
<dbReference type="VEuPathDB" id="AmoebaDB:NAEGRDRAFT_79929"/>
<feature type="compositionally biased region" description="Polar residues" evidence="1">
    <location>
        <begin position="1"/>
        <end position="10"/>
    </location>
</feature>
<evidence type="ECO:0000313" key="3">
    <source>
        <dbReference type="EMBL" id="EFC43851.1"/>
    </source>
</evidence>
<evidence type="ECO:0000313" key="4">
    <source>
        <dbReference type="Proteomes" id="UP000006671"/>
    </source>
</evidence>
<feature type="region of interest" description="Disordered" evidence="1">
    <location>
        <begin position="1"/>
        <end position="30"/>
    </location>
</feature>
<reference evidence="3 4" key="1">
    <citation type="journal article" date="2010" name="Cell">
        <title>The genome of Naegleria gruberi illuminates early eukaryotic versatility.</title>
        <authorList>
            <person name="Fritz-Laylin L.K."/>
            <person name="Prochnik S.E."/>
            <person name="Ginger M.L."/>
            <person name="Dacks J.B."/>
            <person name="Carpenter M.L."/>
            <person name="Field M.C."/>
            <person name="Kuo A."/>
            <person name="Paredez A."/>
            <person name="Chapman J."/>
            <person name="Pham J."/>
            <person name="Shu S."/>
            <person name="Neupane R."/>
            <person name="Cipriano M."/>
            <person name="Mancuso J."/>
            <person name="Tu H."/>
            <person name="Salamov A."/>
            <person name="Lindquist E."/>
            <person name="Shapiro H."/>
            <person name="Lucas S."/>
            <person name="Grigoriev I.V."/>
            <person name="Cande W.Z."/>
            <person name="Fulton C."/>
            <person name="Rokhsar D.S."/>
            <person name="Dawson S.C."/>
        </authorList>
    </citation>
    <scope>NUCLEOTIDE SEQUENCE [LARGE SCALE GENOMIC DNA]</scope>
    <source>
        <strain evidence="3 4">NEG-M</strain>
    </source>
</reference>
<dbReference type="eggNOG" id="ENOG502QU61">
    <property type="taxonomic scope" value="Eukaryota"/>
</dbReference>
<dbReference type="InterPro" id="IPR053354">
    <property type="entry name" value="MGDG_epimerase"/>
</dbReference>
<gene>
    <name evidence="3" type="ORF">NAEGRDRAFT_79929</name>
</gene>
<feature type="region of interest" description="Disordered" evidence="1">
    <location>
        <begin position="1149"/>
        <end position="1177"/>
    </location>
</feature>
<dbReference type="RefSeq" id="XP_002676595.1">
    <property type="nucleotide sequence ID" value="XM_002676549.1"/>
</dbReference>
<dbReference type="Gene3D" id="3.30.710.10">
    <property type="entry name" value="Potassium Channel Kv1.1, Chain A"/>
    <property type="match status" value="2"/>
</dbReference>